<evidence type="ECO:0008006" key="3">
    <source>
        <dbReference type="Google" id="ProtNLM"/>
    </source>
</evidence>
<dbReference type="InterPro" id="IPR016181">
    <property type="entry name" value="Acyl_CoA_acyltransferase"/>
</dbReference>
<evidence type="ECO:0000313" key="2">
    <source>
        <dbReference type="Proteomes" id="UP000268857"/>
    </source>
</evidence>
<protein>
    <recommendedName>
        <fullName evidence="3">N-acetyltransferase domain-containing protein</fullName>
    </recommendedName>
</protein>
<comment type="caution">
    <text evidence="1">The sequence shown here is derived from an EMBL/GenBank/DDBJ whole genome shotgun (WGS) entry which is preliminary data.</text>
</comment>
<proteinExistence type="predicted"/>
<dbReference type="AlphaFoldDB" id="A0A3S0ZPE8"/>
<dbReference type="Gene3D" id="3.40.630.30">
    <property type="match status" value="1"/>
</dbReference>
<dbReference type="SUPFAM" id="SSF55729">
    <property type="entry name" value="Acyl-CoA N-acyltransferases (Nat)"/>
    <property type="match status" value="1"/>
</dbReference>
<keyword evidence="2" id="KW-1185">Reference proteome</keyword>
<dbReference type="EMBL" id="RSCJ01000019">
    <property type="protein sequence ID" value="RUR76792.1"/>
    <property type="molecule type" value="Genomic_DNA"/>
</dbReference>
<sequence>MCESDDTKLHMKEVVIRTASLDDAPALAHLMSQLGYSTSADEMKERLKGILSTASYMTFVAEIRGEVVGMVGMGIIDFEVLSFNKS</sequence>
<reference evidence="1 2" key="1">
    <citation type="journal article" date="2019" name="Genome Biol. Evol.">
        <title>Day and night: Metabolic profiles and evolutionary relationships of six axenic non-marine cyanobacteria.</title>
        <authorList>
            <person name="Will S.E."/>
            <person name="Henke P."/>
            <person name="Boedeker C."/>
            <person name="Huang S."/>
            <person name="Brinkmann H."/>
            <person name="Rohde M."/>
            <person name="Jarek M."/>
            <person name="Friedl T."/>
            <person name="Seufert S."/>
            <person name="Schumacher M."/>
            <person name="Overmann J."/>
            <person name="Neumann-Schaal M."/>
            <person name="Petersen J."/>
        </authorList>
    </citation>
    <scope>NUCLEOTIDE SEQUENCE [LARGE SCALE GENOMIC DNA]</scope>
    <source>
        <strain evidence="1 2">PCC 6912</strain>
    </source>
</reference>
<gene>
    <name evidence="1" type="ORF">PCC6912_41960</name>
</gene>
<accession>A0A3S0ZPE8</accession>
<evidence type="ECO:0000313" key="1">
    <source>
        <dbReference type="EMBL" id="RUR76792.1"/>
    </source>
</evidence>
<organism evidence="1 2">
    <name type="scientific">Chlorogloeopsis fritschii PCC 6912</name>
    <dbReference type="NCBI Taxonomy" id="211165"/>
    <lineage>
        <taxon>Bacteria</taxon>
        <taxon>Bacillati</taxon>
        <taxon>Cyanobacteriota</taxon>
        <taxon>Cyanophyceae</taxon>
        <taxon>Nostocales</taxon>
        <taxon>Chlorogloeopsidaceae</taxon>
        <taxon>Chlorogloeopsis</taxon>
    </lineage>
</organism>
<name>A0A3S0ZPE8_CHLFR</name>
<dbReference type="Proteomes" id="UP000268857">
    <property type="component" value="Unassembled WGS sequence"/>
</dbReference>
<dbReference type="STRING" id="211165.GCA_000317285_04325"/>